<reference evidence="3" key="1">
    <citation type="submission" date="2023-04" db="EMBL/GenBank/DDBJ databases">
        <title>Phytophthora lilii NBRC 32176.</title>
        <authorList>
            <person name="Ichikawa N."/>
            <person name="Sato H."/>
            <person name="Tonouchi N."/>
        </authorList>
    </citation>
    <scope>NUCLEOTIDE SEQUENCE</scope>
    <source>
        <strain evidence="3">NBRC 32176</strain>
    </source>
</reference>
<feature type="compositionally biased region" description="Basic and acidic residues" evidence="2">
    <location>
        <begin position="62"/>
        <end position="82"/>
    </location>
</feature>
<dbReference type="OrthoDB" id="76910at2759"/>
<keyword evidence="1" id="KW-0175">Coiled coil</keyword>
<evidence type="ECO:0000313" key="4">
    <source>
        <dbReference type="Proteomes" id="UP001165083"/>
    </source>
</evidence>
<gene>
    <name evidence="3" type="ORF">Plil01_000696400</name>
</gene>
<organism evidence="3 4">
    <name type="scientific">Phytophthora lilii</name>
    <dbReference type="NCBI Taxonomy" id="2077276"/>
    <lineage>
        <taxon>Eukaryota</taxon>
        <taxon>Sar</taxon>
        <taxon>Stramenopiles</taxon>
        <taxon>Oomycota</taxon>
        <taxon>Peronosporomycetes</taxon>
        <taxon>Peronosporales</taxon>
        <taxon>Peronosporaceae</taxon>
        <taxon>Phytophthora</taxon>
    </lineage>
</organism>
<proteinExistence type="predicted"/>
<sequence length="501" mass="56790">MSLAARTCSCGLHDALQRSSRAATGALQCTGCRGTGSDALGIEGGEYQDDGEEDQGSGGAAGHEDCDEHEYEREMMSREREEAEAVVATMQLQIRALRKYKTNYELLCSQLSELNAQIGLQLQRHEADVAALQGSIADLQTEKLALEEQVSELQQALTAQRDATTQDREYSESVHRQLTTAAELLKATERRLEQQELELTEEVKLLKTQLAVGDDERVKLQLTVKGLEEELGKLRVCATAAKEKEALRKRHEKIKHKRELMARAAKLRAVSDELETQRSALRASKKQLVQLQAENDALRKQLANTKRDGAHLTDIIDSQRVEKESHAEDLLQVKKENKQLSKRIALLSQEVKQLQSDLIDAKEELTHRSDELETCQTELKGMRAEYQQAAQELEDAQANNDKLRNQVEVLRSTEHERIIKAKAQEQQASRERQYRKEFIRMRELLADNQQRASESSKDVQKLRRELLSVQKLLHGSTEEKNNAPEPIDRWAEVMQNSVISE</sequence>
<protein>
    <submittedName>
        <fullName evidence="3">Unnamed protein product</fullName>
    </submittedName>
</protein>
<accession>A0A9W6WLX4</accession>
<evidence type="ECO:0000313" key="3">
    <source>
        <dbReference type="EMBL" id="GMF18574.1"/>
    </source>
</evidence>
<name>A0A9W6WLX4_9STRA</name>
<feature type="region of interest" description="Disordered" evidence="2">
    <location>
        <begin position="41"/>
        <end position="82"/>
    </location>
</feature>
<keyword evidence="4" id="KW-1185">Reference proteome</keyword>
<dbReference type="Proteomes" id="UP001165083">
    <property type="component" value="Unassembled WGS sequence"/>
</dbReference>
<dbReference type="AlphaFoldDB" id="A0A9W6WLX4"/>
<comment type="caution">
    <text evidence="3">The sequence shown here is derived from an EMBL/GenBank/DDBJ whole genome shotgun (WGS) entry which is preliminary data.</text>
</comment>
<evidence type="ECO:0000256" key="1">
    <source>
        <dbReference type="SAM" id="Coils"/>
    </source>
</evidence>
<evidence type="ECO:0000256" key="2">
    <source>
        <dbReference type="SAM" id="MobiDB-lite"/>
    </source>
</evidence>
<feature type="compositionally biased region" description="Acidic residues" evidence="2">
    <location>
        <begin position="46"/>
        <end position="55"/>
    </location>
</feature>
<feature type="coiled-coil region" evidence="1">
    <location>
        <begin position="237"/>
        <end position="413"/>
    </location>
</feature>
<dbReference type="EMBL" id="BSXW01000320">
    <property type="protein sequence ID" value="GMF18574.1"/>
    <property type="molecule type" value="Genomic_DNA"/>
</dbReference>